<evidence type="ECO:0000313" key="1">
    <source>
        <dbReference type="EMBL" id="MFD1363167.1"/>
    </source>
</evidence>
<comment type="caution">
    <text evidence="1">The sequence shown here is derived from an EMBL/GenBank/DDBJ whole genome shotgun (WGS) entry which is preliminary data.</text>
</comment>
<reference evidence="2" key="1">
    <citation type="journal article" date="2019" name="Int. J. Syst. Evol. Microbiol.">
        <title>The Global Catalogue of Microorganisms (GCM) 10K type strain sequencing project: providing services to taxonomists for standard genome sequencing and annotation.</title>
        <authorList>
            <consortium name="The Broad Institute Genomics Platform"/>
            <consortium name="The Broad Institute Genome Sequencing Center for Infectious Disease"/>
            <person name="Wu L."/>
            <person name="Ma J."/>
        </authorList>
    </citation>
    <scope>NUCLEOTIDE SEQUENCE [LARGE SCALE GENOMIC DNA]</scope>
    <source>
        <strain evidence="2">CCUG 54822</strain>
    </source>
</reference>
<protein>
    <submittedName>
        <fullName evidence="1">Uncharacterized protein</fullName>
    </submittedName>
</protein>
<proteinExistence type="predicted"/>
<dbReference type="Proteomes" id="UP001597178">
    <property type="component" value="Unassembled WGS sequence"/>
</dbReference>
<keyword evidence="2" id="KW-1185">Reference proteome</keyword>
<dbReference type="EMBL" id="JBHTNH010000029">
    <property type="protein sequence ID" value="MFD1363167.1"/>
    <property type="molecule type" value="Genomic_DNA"/>
</dbReference>
<sequence length="128" mass="14768">MGYQESYIRFKNKRNLRREYKKFQEIQETNEGLTLADIVCVRQAIKNAPPIQKGEFLLVGTGERSANQPGYLGLKGVHSLVPIDHYIPAASYMDMSINQYLDSHFRTLSKEEENRLLAKISCLPLRHK</sequence>
<organism evidence="1 2">
    <name type="scientific">Lentibacillus salinarum</name>
    <dbReference type="NCBI Taxonomy" id="446820"/>
    <lineage>
        <taxon>Bacteria</taxon>
        <taxon>Bacillati</taxon>
        <taxon>Bacillota</taxon>
        <taxon>Bacilli</taxon>
        <taxon>Bacillales</taxon>
        <taxon>Bacillaceae</taxon>
        <taxon>Lentibacillus</taxon>
    </lineage>
</organism>
<evidence type="ECO:0000313" key="2">
    <source>
        <dbReference type="Proteomes" id="UP001597178"/>
    </source>
</evidence>
<dbReference type="RefSeq" id="WP_382402416.1">
    <property type="nucleotide sequence ID" value="NZ_JBHTNH010000029.1"/>
</dbReference>
<gene>
    <name evidence="1" type="ORF">ACFQ4A_16075</name>
</gene>
<accession>A0ABW3ZZF6</accession>
<name>A0ABW3ZZF6_9BACI</name>